<protein>
    <recommendedName>
        <fullName evidence="1">Phospholipase C/D domain-containing protein</fullName>
    </recommendedName>
</protein>
<name>A0A1C0A8I3_9FIRM</name>
<gene>
    <name evidence="2" type="ORF">U472_11140</name>
</gene>
<evidence type="ECO:0000313" key="2">
    <source>
        <dbReference type="EMBL" id="OCL26538.1"/>
    </source>
</evidence>
<accession>A0A1C0A8I3</accession>
<dbReference type="RefSeq" id="WP_068718468.1">
    <property type="nucleotide sequence ID" value="NZ_LWDV01000009.1"/>
</dbReference>
<sequence>MPDFWSHIVAGDLIIDRLEDNTLKNIIKQNRTIYNLGCQGPDLFFYNDFWPWIKEKRGPKIGSLLHQKNIKPFFIESLSYLKSMYHQHNFPILLSYFSGFLAHYTVDKTAHPFVFAKQKSPNQHKLLEINLDTYLVEEIWGKKVYSLSPIEQIDLGNELPDIIIDYYKYILNKSHNHNLEIKLINDSYQDFKRIMKFFYSPYKIKKLSFKILNPLVPLNLDTLSYPTKINYKILSEEEYLKFKELILDGVKEGLKLIEIMKGYLQDELENSALEVAFQGINFEGELIE</sequence>
<dbReference type="AlphaFoldDB" id="A0A1C0A8I3"/>
<dbReference type="Pfam" id="PF00882">
    <property type="entry name" value="Zn_dep_PLPC"/>
    <property type="match status" value="1"/>
</dbReference>
<dbReference type="InterPro" id="IPR029002">
    <property type="entry name" value="PLPC/GPLD1"/>
</dbReference>
<reference evidence="3" key="1">
    <citation type="submission" date="2016-07" db="EMBL/GenBank/DDBJ databases">
        <authorList>
            <person name="Florea S."/>
            <person name="Webb J.S."/>
            <person name="Jaromczyk J."/>
            <person name="Schardl C.L."/>
        </authorList>
    </citation>
    <scope>NUCLEOTIDE SEQUENCE [LARGE SCALE GENOMIC DNA]</scope>
    <source>
        <strain evidence="3">Z6</strain>
    </source>
</reference>
<evidence type="ECO:0000313" key="3">
    <source>
        <dbReference type="Proteomes" id="UP000093514"/>
    </source>
</evidence>
<keyword evidence="3" id="KW-1185">Reference proteome</keyword>
<proteinExistence type="predicted"/>
<feature type="domain" description="Phospholipase C/D" evidence="1">
    <location>
        <begin position="6"/>
        <end position="145"/>
    </location>
</feature>
<dbReference type="OrthoDB" id="9810528at2"/>
<dbReference type="Proteomes" id="UP000093514">
    <property type="component" value="Unassembled WGS sequence"/>
</dbReference>
<comment type="caution">
    <text evidence="2">The sequence shown here is derived from an EMBL/GenBank/DDBJ whole genome shotgun (WGS) entry which is preliminary data.</text>
</comment>
<dbReference type="EMBL" id="LWDV01000009">
    <property type="protein sequence ID" value="OCL26538.1"/>
    <property type="molecule type" value="Genomic_DNA"/>
</dbReference>
<reference evidence="2 3" key="2">
    <citation type="submission" date="2016-08" db="EMBL/GenBank/DDBJ databases">
        <title>Orenia metallireducens sp. nov. strain Z6, a Novel Metal-reducing Firmicute from the Deep Subsurface.</title>
        <authorList>
            <person name="Maxim B.I."/>
            <person name="Kenneth K."/>
            <person name="Flynn T.M."/>
            <person name="Oloughlin E.J."/>
            <person name="Locke R.A."/>
            <person name="Weber J.R."/>
            <person name="Egan S.M."/>
            <person name="Mackie R.I."/>
            <person name="Cann I.K."/>
        </authorList>
    </citation>
    <scope>NUCLEOTIDE SEQUENCE [LARGE SCALE GENOMIC DNA]</scope>
    <source>
        <strain evidence="2 3">Z6</strain>
    </source>
</reference>
<organism evidence="2 3">
    <name type="scientific">Orenia metallireducens</name>
    <dbReference type="NCBI Taxonomy" id="1413210"/>
    <lineage>
        <taxon>Bacteria</taxon>
        <taxon>Bacillati</taxon>
        <taxon>Bacillota</taxon>
        <taxon>Clostridia</taxon>
        <taxon>Halanaerobiales</taxon>
        <taxon>Halobacteroidaceae</taxon>
        <taxon>Orenia</taxon>
    </lineage>
</organism>
<evidence type="ECO:0000259" key="1">
    <source>
        <dbReference type="Pfam" id="PF00882"/>
    </source>
</evidence>